<dbReference type="RefSeq" id="WP_159262844.1">
    <property type="nucleotide sequence ID" value="NZ_CP041348.1"/>
</dbReference>
<dbReference type="OrthoDB" id="9804822at2"/>
<reference evidence="2 3" key="1">
    <citation type="journal article" date="2020" name="Carbohydr. Polym.">
        <title>Characterization and optimization of production of bacterial cellulose from strain CGMCC 17276 based on whole-genome analysis.</title>
        <authorList>
            <person name="Lu T."/>
            <person name="Gao H."/>
            <person name="Liao B."/>
            <person name="Wu J."/>
            <person name="Zhang W."/>
            <person name="Huang J."/>
            <person name="Liu M."/>
            <person name="Huang J."/>
            <person name="Chang Z."/>
            <person name="Jin M."/>
            <person name="Yi Z."/>
            <person name="Jiang D."/>
        </authorList>
    </citation>
    <scope>NUCLEOTIDE SEQUENCE [LARGE SCALE GENOMIC DNA]</scope>
    <source>
        <strain evidence="2 3">CGMCC 17276</strain>
    </source>
</reference>
<evidence type="ECO:0000313" key="3">
    <source>
        <dbReference type="Proteomes" id="UP000464674"/>
    </source>
</evidence>
<accession>A0A857FPV5</accession>
<dbReference type="Proteomes" id="UP000464674">
    <property type="component" value="Chromosome"/>
</dbReference>
<protein>
    <submittedName>
        <fullName evidence="2">Uncharacterized protein</fullName>
    </submittedName>
</protein>
<gene>
    <name evidence="2" type="ORF">FMA36_13460</name>
</gene>
<sequence length="111" mass="11822">MNLHTLLAFWTISIFLAATPDADRAYVISAGIRDHAAVFPAVFGLFLGISLLRHPSLPKEGHERETDARCSILSSCPGASIVTGYISGAIMIMLGLGLGLASEDIMKLLHS</sequence>
<keyword evidence="1" id="KW-0812">Transmembrane</keyword>
<evidence type="ECO:0000256" key="1">
    <source>
        <dbReference type="SAM" id="Phobius"/>
    </source>
</evidence>
<keyword evidence="1" id="KW-0472">Membrane</keyword>
<organism evidence="2 3">
    <name type="scientific">Komagataeibacter xylinus</name>
    <name type="common">Gluconacetobacter xylinus</name>
    <dbReference type="NCBI Taxonomy" id="28448"/>
    <lineage>
        <taxon>Bacteria</taxon>
        <taxon>Pseudomonadati</taxon>
        <taxon>Pseudomonadota</taxon>
        <taxon>Alphaproteobacteria</taxon>
        <taxon>Acetobacterales</taxon>
        <taxon>Acetobacteraceae</taxon>
        <taxon>Komagataeibacter</taxon>
    </lineage>
</organism>
<evidence type="ECO:0000313" key="2">
    <source>
        <dbReference type="EMBL" id="QHC36371.1"/>
    </source>
</evidence>
<feature type="transmembrane region" description="Helical" evidence="1">
    <location>
        <begin position="72"/>
        <end position="101"/>
    </location>
</feature>
<dbReference type="AlphaFoldDB" id="A0A857FPV5"/>
<name>A0A857FPV5_KOMXY</name>
<proteinExistence type="predicted"/>
<keyword evidence="1" id="KW-1133">Transmembrane helix</keyword>
<feature type="transmembrane region" description="Helical" evidence="1">
    <location>
        <begin position="35"/>
        <end position="52"/>
    </location>
</feature>
<dbReference type="EMBL" id="CP041348">
    <property type="protein sequence ID" value="QHC36371.1"/>
    <property type="molecule type" value="Genomic_DNA"/>
</dbReference>